<dbReference type="SUPFAM" id="SSF56112">
    <property type="entry name" value="Protein kinase-like (PK-like)"/>
    <property type="match status" value="1"/>
</dbReference>
<dbReference type="GO" id="GO:0016301">
    <property type="term" value="F:kinase activity"/>
    <property type="evidence" value="ECO:0007669"/>
    <property type="project" value="UniProtKB-KW"/>
</dbReference>
<dbReference type="SMART" id="SM00295">
    <property type="entry name" value="B41"/>
    <property type="match status" value="1"/>
</dbReference>
<dbReference type="InterPro" id="IPR000299">
    <property type="entry name" value="FERM_domain"/>
</dbReference>
<dbReference type="SUPFAM" id="SSF68993">
    <property type="entry name" value="FAT domain of focal adhesion kinase"/>
    <property type="match status" value="1"/>
</dbReference>
<evidence type="ECO:0000256" key="12">
    <source>
        <dbReference type="ARBA" id="ARBA00022949"/>
    </source>
</evidence>
<dbReference type="SUPFAM" id="SSF50729">
    <property type="entry name" value="PH domain-like"/>
    <property type="match status" value="1"/>
</dbReference>
<dbReference type="PANTHER" id="PTHR46221">
    <property type="entry name" value="FERM AND PDZ DOMAIN-CONTAINING PROTEIN FAMILY MEMBER"/>
    <property type="match status" value="1"/>
</dbReference>
<evidence type="ECO:0000313" key="19">
    <source>
        <dbReference type="Proteomes" id="UP001652625"/>
    </source>
</evidence>
<evidence type="ECO:0000256" key="7">
    <source>
        <dbReference type="ARBA" id="ARBA00022553"/>
    </source>
</evidence>
<dbReference type="InterPro" id="IPR019749">
    <property type="entry name" value="Band_41_domain"/>
</dbReference>
<dbReference type="InterPro" id="IPR041390">
    <property type="entry name" value="FADK_N"/>
</dbReference>
<evidence type="ECO:0000256" key="15">
    <source>
        <dbReference type="PROSITE-ProRule" id="PRU10141"/>
    </source>
</evidence>
<accession>A0ABM4D820</accession>
<evidence type="ECO:0000256" key="11">
    <source>
        <dbReference type="ARBA" id="ARBA00022840"/>
    </source>
</evidence>
<dbReference type="InterPro" id="IPR008266">
    <property type="entry name" value="Tyr_kinase_AS"/>
</dbReference>
<name>A0ABM4D820_HYDVU</name>
<keyword evidence="10 20" id="KW-0418">Kinase</keyword>
<evidence type="ECO:0000256" key="10">
    <source>
        <dbReference type="ARBA" id="ARBA00022777"/>
    </source>
</evidence>
<keyword evidence="19" id="KW-1185">Reference proteome</keyword>
<evidence type="ECO:0000256" key="9">
    <source>
        <dbReference type="ARBA" id="ARBA00022741"/>
    </source>
</evidence>
<keyword evidence="9 15" id="KW-0547">Nucleotide-binding</keyword>
<evidence type="ECO:0000256" key="2">
    <source>
        <dbReference type="ARBA" id="ARBA00004316"/>
    </source>
</evidence>
<evidence type="ECO:0000313" key="20">
    <source>
        <dbReference type="RefSeq" id="XP_065670459.1"/>
    </source>
</evidence>
<dbReference type="InterPro" id="IPR020635">
    <property type="entry name" value="Tyr_kinase_cat_dom"/>
</dbReference>
<feature type="region of interest" description="Disordered" evidence="16">
    <location>
        <begin position="776"/>
        <end position="847"/>
    </location>
</feature>
<evidence type="ECO:0000256" key="1">
    <source>
        <dbReference type="ARBA" id="ARBA00004246"/>
    </source>
</evidence>
<dbReference type="PROSITE" id="PS50057">
    <property type="entry name" value="FERM_3"/>
    <property type="match status" value="1"/>
</dbReference>
<dbReference type="InterPro" id="IPR000719">
    <property type="entry name" value="Prot_kinase_dom"/>
</dbReference>
<reference evidence="20" key="1">
    <citation type="submission" date="2025-08" db="UniProtKB">
        <authorList>
            <consortium name="RefSeq"/>
        </authorList>
    </citation>
    <scope>IDENTIFICATION</scope>
</reference>
<dbReference type="InterPro" id="IPR035963">
    <property type="entry name" value="FERM_2"/>
</dbReference>
<feature type="compositionally biased region" description="Basic and acidic residues" evidence="16">
    <location>
        <begin position="688"/>
        <end position="700"/>
    </location>
</feature>
<dbReference type="InterPro" id="IPR017441">
    <property type="entry name" value="Protein_kinase_ATP_BS"/>
</dbReference>
<dbReference type="InterPro" id="IPR011993">
    <property type="entry name" value="PH-like_dom_sf"/>
</dbReference>
<feature type="region of interest" description="Disordered" evidence="16">
    <location>
        <begin position="688"/>
        <end position="722"/>
    </location>
</feature>
<dbReference type="InterPro" id="IPR036137">
    <property type="entry name" value="Focal_adhe_kin_target_dom_sf"/>
</dbReference>
<dbReference type="SMART" id="SM00219">
    <property type="entry name" value="TyrKc"/>
    <property type="match status" value="1"/>
</dbReference>
<gene>
    <name evidence="20" type="primary">LOC100192269</name>
</gene>
<dbReference type="Gene3D" id="3.30.200.20">
    <property type="entry name" value="Phosphorylase Kinase, domain 1"/>
    <property type="match status" value="1"/>
</dbReference>
<keyword evidence="6" id="KW-0963">Cytoplasm</keyword>
<dbReference type="Pfam" id="PF21477">
    <property type="entry name" value="FERM_C_FAK1"/>
    <property type="match status" value="1"/>
</dbReference>
<dbReference type="InterPro" id="IPR011009">
    <property type="entry name" value="Kinase-like_dom_sf"/>
</dbReference>
<dbReference type="PRINTS" id="PR00109">
    <property type="entry name" value="TYRKINASE"/>
</dbReference>
<evidence type="ECO:0000259" key="17">
    <source>
        <dbReference type="PROSITE" id="PS50011"/>
    </source>
</evidence>
<dbReference type="InterPro" id="IPR005189">
    <property type="entry name" value="Focal_adhesion_kin_target_dom"/>
</dbReference>
<dbReference type="PROSITE" id="PS00107">
    <property type="entry name" value="PROTEIN_KINASE_ATP"/>
    <property type="match status" value="1"/>
</dbReference>
<evidence type="ECO:0000256" key="5">
    <source>
        <dbReference type="ARBA" id="ARBA00022475"/>
    </source>
</evidence>
<evidence type="ECO:0000256" key="14">
    <source>
        <dbReference type="ARBA" id="ARBA00023273"/>
    </source>
</evidence>
<dbReference type="Gene3D" id="3.10.20.90">
    <property type="entry name" value="Phosphatidylinositol 3-kinase Catalytic Subunit, Chain A, domain 1"/>
    <property type="match status" value="1"/>
</dbReference>
<proteinExistence type="predicted"/>
<keyword evidence="12" id="KW-0965">Cell junction</keyword>
<keyword evidence="11 15" id="KW-0067">ATP-binding</keyword>
<dbReference type="Gene3D" id="1.20.120.330">
    <property type="entry name" value="Nucleotidyltransferases domain 2"/>
    <property type="match status" value="1"/>
</dbReference>
<dbReference type="Gene3D" id="2.30.29.30">
    <property type="entry name" value="Pleckstrin-homology domain (PH domain)/Phosphotyrosine-binding domain (PTB)"/>
    <property type="match status" value="1"/>
</dbReference>
<dbReference type="Pfam" id="PF07714">
    <property type="entry name" value="PK_Tyr_Ser-Thr"/>
    <property type="match status" value="1"/>
</dbReference>
<dbReference type="PROSITE" id="PS00109">
    <property type="entry name" value="PROTEIN_KINASE_TYR"/>
    <property type="match status" value="1"/>
</dbReference>
<evidence type="ECO:0000256" key="3">
    <source>
        <dbReference type="ARBA" id="ARBA00004413"/>
    </source>
</evidence>
<dbReference type="Proteomes" id="UP001652625">
    <property type="component" value="Chromosome 12"/>
</dbReference>
<keyword evidence="13" id="KW-0472">Membrane</keyword>
<keyword evidence="7" id="KW-0597">Phosphoprotein</keyword>
<feature type="compositionally biased region" description="Basic and acidic residues" evidence="16">
    <location>
        <begin position="779"/>
        <end position="827"/>
    </location>
</feature>
<dbReference type="SUPFAM" id="SSF54236">
    <property type="entry name" value="Ubiquitin-like"/>
    <property type="match status" value="1"/>
</dbReference>
<evidence type="ECO:0000259" key="18">
    <source>
        <dbReference type="PROSITE" id="PS50057"/>
    </source>
</evidence>
<sequence>MPVSNPSRNDTGINPTKLERHQSTLNSMLHVFLPNGEFRAVRFGDNSDMKSIVETVIRRLGANISVASKFYALKLENILNKESFWLSSSLTMSEVKLKYEKEHNNENWRFNLRVRFITSSFTDLYNTDKTTFYFLYDQVRSDYMKNLAEQVDPDLAFQLGVLEMKKFFNNMAQSALDKKSNLDFIEKEFGLTRFLPQNIIETWKNKDIRKQIQKLFKQYANFKEDACCFKFYELLIAVQRFDLEVYKCSLGSVWSIAVDVVVGPNDGISYRPEQGSKINRMAEFFQISKIQSSKVGAMPGKASLTIQVEGSKEPLVFMLDSINKAIELADLIDGYCHIINGQLSKSLIVKRADSYRNLPSIPGENSVAIVPNRVSSSSLILNSSKNGDFADYAEIDDNSLRRDANSNSDKDFVVPSKNLTLIEIIGQGQFGDVYRGICKTTLNSELPVAVKTYKVELEKEQEDATRAEKFLEEAYIMKLFDHPHIIKLIGICPVNPPYIIMELAAYGELRSYLQTYKIQTELERLIAYIYQLSTALCYLESKNFVHRDVAARNILVVDPLTVKLADFGLSRWIDEEQLYYKASKGKLPIKWMAPESINFRRFSSKSDVWMFGVCCWEILMYGVKPFQGVANEKVIGKIENGERLQLPPNCPPTLYHIMTETWLYDPEKRPTFQQMKLRLSAIAEEEKNSVLERKKKEERRMHAKPPSNENAPPKPARPTANIEPRFTGTEAVTLPRLTRTMNSLASSDMIGTSTLPRPYTKNQSPFNIQRMSWCNPRSHAKDNQKQESDDKSGFSSLKEDEKIKTKLLEQKQQTEADREWLESEETKSFSTNEQSQKETALVDDGKSINNSDQLGYDLYKEAYVNDLIEQKLKKSSSLLRRSIPLYNFEKNTSTTYVPSPLAREQKVENPRVSTYDQLQDSLVSSDTKTNSSTFSNSASIVSTAGKHDLYAIPFKPSVRNSKIVTPSVGPSPNVTTALDTSELIPSLEESTTHIQQNINIDVEKVYLHTTNVVKSVIELNTGSQHAQPEEFVDLVKVVGLNLRDLLAEVNLITYKEIEMARKVLSSDMAELVNRMKIAQKYADTTVDQQNRKNMLAAAHALALDAKNLYDVISKLQNSQHVS</sequence>
<comment type="subcellular location">
    <subcellularLocation>
        <location evidence="1">Cell junction</location>
        <location evidence="1">Focal adhesion</location>
    </subcellularLocation>
    <subcellularLocation>
        <location evidence="3">Cell membrane</location>
        <topology evidence="3">Peripheral membrane protein</topology>
        <orientation evidence="3">Cytoplasmic side</orientation>
    </subcellularLocation>
    <subcellularLocation>
        <location evidence="2">Cell projection</location>
    </subcellularLocation>
    <subcellularLocation>
        <location evidence="4">Cytoplasm</location>
    </subcellularLocation>
</comment>
<evidence type="ECO:0000256" key="16">
    <source>
        <dbReference type="SAM" id="MobiDB-lite"/>
    </source>
</evidence>
<dbReference type="InterPro" id="IPR019748">
    <property type="entry name" value="FERM_central"/>
</dbReference>
<dbReference type="InterPro" id="IPR049385">
    <property type="entry name" value="FAK1-like_FERM_C"/>
</dbReference>
<feature type="domain" description="Protein kinase" evidence="17">
    <location>
        <begin position="419"/>
        <end position="682"/>
    </location>
</feature>
<organism evidence="19 20">
    <name type="scientific">Hydra vulgaris</name>
    <name type="common">Hydra</name>
    <name type="synonym">Hydra attenuata</name>
    <dbReference type="NCBI Taxonomy" id="6087"/>
    <lineage>
        <taxon>Eukaryota</taxon>
        <taxon>Metazoa</taxon>
        <taxon>Cnidaria</taxon>
        <taxon>Hydrozoa</taxon>
        <taxon>Hydroidolina</taxon>
        <taxon>Anthoathecata</taxon>
        <taxon>Aplanulata</taxon>
        <taxon>Hydridae</taxon>
        <taxon>Hydra</taxon>
    </lineage>
</organism>
<keyword evidence="14" id="KW-0966">Cell projection</keyword>
<dbReference type="CDD" id="cd14473">
    <property type="entry name" value="FERM_B-lobe"/>
    <property type="match status" value="1"/>
</dbReference>
<dbReference type="Pfam" id="PF18038">
    <property type="entry name" value="FERM_N_2"/>
    <property type="match status" value="1"/>
</dbReference>
<feature type="compositionally biased region" description="Polar residues" evidence="16">
    <location>
        <begin position="828"/>
        <end position="838"/>
    </location>
</feature>
<evidence type="ECO:0000256" key="8">
    <source>
        <dbReference type="ARBA" id="ARBA00022679"/>
    </source>
</evidence>
<dbReference type="PANTHER" id="PTHR46221:SF9">
    <property type="entry name" value="NON-SPECIFIC PROTEIN-TYROSINE KINASE"/>
    <property type="match status" value="1"/>
</dbReference>
<dbReference type="RefSeq" id="XP_065670459.1">
    <property type="nucleotide sequence ID" value="XM_065814387.1"/>
</dbReference>
<evidence type="ECO:0000256" key="4">
    <source>
        <dbReference type="ARBA" id="ARBA00004496"/>
    </source>
</evidence>
<dbReference type="SUPFAM" id="SSF47031">
    <property type="entry name" value="Second domain of FERM"/>
    <property type="match status" value="1"/>
</dbReference>
<dbReference type="InterPro" id="IPR041784">
    <property type="entry name" value="FAK1/PYK2_FERM_C"/>
</dbReference>
<dbReference type="PROSITE" id="PS50011">
    <property type="entry name" value="PROTEIN_KINASE_DOM"/>
    <property type="match status" value="1"/>
</dbReference>
<evidence type="ECO:0000256" key="6">
    <source>
        <dbReference type="ARBA" id="ARBA00022490"/>
    </source>
</evidence>
<feature type="domain" description="FERM" evidence="18">
    <location>
        <begin position="27"/>
        <end position="343"/>
    </location>
</feature>
<keyword evidence="8" id="KW-0808">Transferase</keyword>
<dbReference type="Pfam" id="PF03623">
    <property type="entry name" value="Focal_AT"/>
    <property type="match status" value="1"/>
</dbReference>
<dbReference type="Pfam" id="PF00373">
    <property type="entry name" value="FERM_M"/>
    <property type="match status" value="1"/>
</dbReference>
<dbReference type="CDD" id="cd13190">
    <property type="entry name" value="FERM_C_FAK1"/>
    <property type="match status" value="1"/>
</dbReference>
<dbReference type="Gene3D" id="1.10.510.10">
    <property type="entry name" value="Transferase(Phosphotransferase) domain 1"/>
    <property type="match status" value="1"/>
</dbReference>
<dbReference type="InterPro" id="IPR001245">
    <property type="entry name" value="Ser-Thr/Tyr_kinase_cat_dom"/>
</dbReference>
<keyword evidence="5" id="KW-1003">Cell membrane</keyword>
<dbReference type="GeneID" id="100192269"/>
<protein>
    <submittedName>
        <fullName evidence="20">Focal adhesion kinase 1 isoform X3</fullName>
    </submittedName>
</protein>
<evidence type="ECO:0000256" key="13">
    <source>
        <dbReference type="ARBA" id="ARBA00023136"/>
    </source>
</evidence>
<dbReference type="Gene3D" id="1.20.80.10">
    <property type="match status" value="1"/>
</dbReference>
<dbReference type="InterPro" id="IPR029071">
    <property type="entry name" value="Ubiquitin-like_domsf"/>
</dbReference>
<dbReference type="InterPro" id="IPR014352">
    <property type="entry name" value="FERM/acyl-CoA-bd_prot_sf"/>
</dbReference>
<feature type="binding site" evidence="15">
    <location>
        <position position="451"/>
    </location>
    <ligand>
        <name>ATP</name>
        <dbReference type="ChEBI" id="CHEBI:30616"/>
    </ligand>
</feature>